<dbReference type="Pfam" id="PF02958">
    <property type="entry name" value="EcKL"/>
    <property type="match status" value="1"/>
</dbReference>
<reference evidence="2 3" key="1">
    <citation type="submission" date="2019-02" db="EMBL/GenBank/DDBJ databases">
        <authorList>
            <person name="Li S.-H."/>
        </authorList>
    </citation>
    <scope>NUCLEOTIDE SEQUENCE [LARGE SCALE GENOMIC DNA]</scope>
    <source>
        <strain evidence="2 3">IMCC14385</strain>
    </source>
</reference>
<dbReference type="SUPFAM" id="SSF56112">
    <property type="entry name" value="Protein kinase-like (PK-like)"/>
    <property type="match status" value="1"/>
</dbReference>
<dbReference type="Gene3D" id="3.90.1200.10">
    <property type="match status" value="1"/>
</dbReference>
<evidence type="ECO:0000259" key="1">
    <source>
        <dbReference type="SMART" id="SM00587"/>
    </source>
</evidence>
<organism evidence="2 3">
    <name type="scientific">Halioglobus maricola</name>
    <dbReference type="NCBI Taxonomy" id="2601894"/>
    <lineage>
        <taxon>Bacteria</taxon>
        <taxon>Pseudomonadati</taxon>
        <taxon>Pseudomonadota</taxon>
        <taxon>Gammaproteobacteria</taxon>
        <taxon>Cellvibrionales</taxon>
        <taxon>Halieaceae</taxon>
        <taxon>Halioglobus</taxon>
    </lineage>
</organism>
<dbReference type="SMART" id="SM00587">
    <property type="entry name" value="CHK"/>
    <property type="match status" value="1"/>
</dbReference>
<dbReference type="PANTHER" id="PTHR11012:SF30">
    <property type="entry name" value="PROTEIN KINASE-LIKE DOMAIN-CONTAINING"/>
    <property type="match status" value="1"/>
</dbReference>
<dbReference type="RefSeq" id="WP_152661808.1">
    <property type="nucleotide sequence ID" value="NZ_CP036422.1"/>
</dbReference>
<dbReference type="InterPro" id="IPR008266">
    <property type="entry name" value="Tyr_kinase_AS"/>
</dbReference>
<name>A0A5P9NIQ4_9GAMM</name>
<dbReference type="InterPro" id="IPR015897">
    <property type="entry name" value="CHK_kinase-like"/>
</dbReference>
<dbReference type="AlphaFoldDB" id="A0A5P9NIQ4"/>
<evidence type="ECO:0000313" key="3">
    <source>
        <dbReference type="Proteomes" id="UP000326287"/>
    </source>
</evidence>
<sequence>MVDIVNKPENITAEWFTQALRESSSLAQGRVKSVDYKIIGTGKMGDNARFELGYEGDSGRAPASVIVKFPAEDETARMMAGAQGAYYNEVMFYKHLASRARIRTPKIFANEISDDRMDFITVMEDMAPAEPGSQLIGESLQRTRIALKEAAKLASAFYGDESLLGFDHVLKGSEAEGAKIAQDFLLQFWPTFVERFGGSLDEDALEFGESYIHNHVKFSCHYSGPKTLIHGDFRSENILFDDDSACTVDWQTTSHQSPLADLAYFMGGSVDTAQRREWERDVVAEYSEELAGHGVQLSFDNCWEQYRLQSMHGLMITILGACFAEAGERSDKMFLTMAQRHFQHCLDLDATEFLT</sequence>
<feature type="domain" description="CHK kinase-like" evidence="1">
    <location>
        <begin position="121"/>
        <end position="296"/>
    </location>
</feature>
<proteinExistence type="predicted"/>
<accession>A0A5P9NIQ4</accession>
<dbReference type="PANTHER" id="PTHR11012">
    <property type="entry name" value="PROTEIN KINASE-LIKE DOMAIN-CONTAINING"/>
    <property type="match status" value="1"/>
</dbReference>
<dbReference type="GO" id="GO:0004672">
    <property type="term" value="F:protein kinase activity"/>
    <property type="evidence" value="ECO:0007669"/>
    <property type="project" value="InterPro"/>
</dbReference>
<dbReference type="PROSITE" id="PS00109">
    <property type="entry name" value="PROTEIN_KINASE_TYR"/>
    <property type="match status" value="1"/>
</dbReference>
<dbReference type="KEGG" id="halc:EY643_08550"/>
<evidence type="ECO:0000313" key="2">
    <source>
        <dbReference type="EMBL" id="QFU75701.1"/>
    </source>
</evidence>
<keyword evidence="3" id="KW-1185">Reference proteome</keyword>
<dbReference type="Proteomes" id="UP000326287">
    <property type="component" value="Chromosome"/>
</dbReference>
<dbReference type="EMBL" id="CP036422">
    <property type="protein sequence ID" value="QFU75701.1"/>
    <property type="molecule type" value="Genomic_DNA"/>
</dbReference>
<protein>
    <submittedName>
        <fullName evidence="2">DUF1679 domain-containing protein</fullName>
    </submittedName>
</protein>
<gene>
    <name evidence="2" type="ORF">EY643_08550</name>
</gene>
<dbReference type="OrthoDB" id="115252at2"/>
<dbReference type="InterPro" id="IPR004119">
    <property type="entry name" value="EcKL"/>
</dbReference>
<dbReference type="InterPro" id="IPR011009">
    <property type="entry name" value="Kinase-like_dom_sf"/>
</dbReference>